<dbReference type="InterPro" id="IPR036291">
    <property type="entry name" value="NAD(P)-bd_dom_sf"/>
</dbReference>
<dbReference type="RefSeq" id="WP_137006144.1">
    <property type="nucleotide sequence ID" value="NZ_CP039924.1"/>
</dbReference>
<dbReference type="Proteomes" id="UP000298649">
    <property type="component" value="Plasmid pAtCFBP7129a"/>
</dbReference>
<name>A0A4D7YN07_AGRTU</name>
<dbReference type="Pfam" id="PF01370">
    <property type="entry name" value="Epimerase"/>
    <property type="match status" value="1"/>
</dbReference>
<dbReference type="InterPro" id="IPR051783">
    <property type="entry name" value="NAD(P)-dependent_oxidoreduct"/>
</dbReference>
<dbReference type="AlphaFoldDB" id="A0A4D7YN07"/>
<dbReference type="GO" id="GO:0005737">
    <property type="term" value="C:cytoplasm"/>
    <property type="evidence" value="ECO:0007669"/>
    <property type="project" value="TreeGrafter"/>
</dbReference>
<dbReference type="PANTHER" id="PTHR48079">
    <property type="entry name" value="PROTEIN YEEZ"/>
    <property type="match status" value="1"/>
</dbReference>
<accession>A0A4D7YN07</accession>
<dbReference type="PANTHER" id="PTHR48079:SF6">
    <property type="entry name" value="NAD(P)-BINDING DOMAIN-CONTAINING PROTEIN-RELATED"/>
    <property type="match status" value="1"/>
</dbReference>
<feature type="domain" description="NAD-dependent epimerase/dehydratase" evidence="1">
    <location>
        <begin position="3"/>
        <end position="199"/>
    </location>
</feature>
<reference evidence="2 3" key="1">
    <citation type="submission" date="2019-04" db="EMBL/GenBank/DDBJ databases">
        <title>Complete genome sequence of Agrobacterium tumefaciens CFBP7129.</title>
        <authorList>
            <person name="Haryono M."/>
            <person name="Lin Y.-C."/>
            <person name="Lai E.-M."/>
            <person name="Kuo C.-H."/>
        </authorList>
    </citation>
    <scope>NUCLEOTIDE SEQUENCE [LARGE SCALE GENOMIC DNA]</scope>
    <source>
        <strain evidence="2 3">CFBP7129</strain>
        <plasmid evidence="3">patcfbp7129a</plasmid>
    </source>
</reference>
<dbReference type="InterPro" id="IPR001509">
    <property type="entry name" value="Epimerase_deHydtase"/>
</dbReference>
<dbReference type="SUPFAM" id="SSF51735">
    <property type="entry name" value="NAD(P)-binding Rossmann-fold domains"/>
    <property type="match status" value="1"/>
</dbReference>
<dbReference type="Gene3D" id="3.40.50.720">
    <property type="entry name" value="NAD(P)-binding Rossmann-like Domain"/>
    <property type="match status" value="1"/>
</dbReference>
<evidence type="ECO:0000259" key="1">
    <source>
        <dbReference type="Pfam" id="PF01370"/>
    </source>
</evidence>
<keyword evidence="2" id="KW-0614">Plasmid</keyword>
<gene>
    <name evidence="2" type="ORF">CFBP7129_26760</name>
</gene>
<evidence type="ECO:0000313" key="3">
    <source>
        <dbReference type="Proteomes" id="UP000298649"/>
    </source>
</evidence>
<dbReference type="GO" id="GO:0004029">
    <property type="term" value="F:aldehyde dehydrogenase (NAD+) activity"/>
    <property type="evidence" value="ECO:0007669"/>
    <property type="project" value="TreeGrafter"/>
</dbReference>
<proteinExistence type="predicted"/>
<geneLocation type="plasmid" evidence="3">
    <name>patcfbp7129a</name>
</geneLocation>
<sequence length="269" mass="29334">MTVLITGATGLVGERLLPRLVEAGFACRVLLRAGKSCPEGIEAVTGDILDASTLTNAVQGLSAIVHLAAVFRTQDTDVIWRSNLDGTRNLIAAVKAHAPDARFIMSSTSHVYNKDNPHPGREDDPVDPQHAYPASKVAAEKELRESGLNWSILRFPFVYGDGDGHLQSLPNHVRAWHPAQRISTIHHRDIAQAVTLALEGVFDRRTVNLADEAPSSIYELAAIAGSRLDSSSAPLENPWYLHVDTSLARSLGFRPSIRTVYQARHDSLL</sequence>
<evidence type="ECO:0000313" key="2">
    <source>
        <dbReference type="EMBL" id="QCL97805.1"/>
    </source>
</evidence>
<organism evidence="2 3">
    <name type="scientific">Agrobacterium tumefaciens</name>
    <dbReference type="NCBI Taxonomy" id="358"/>
    <lineage>
        <taxon>Bacteria</taxon>
        <taxon>Pseudomonadati</taxon>
        <taxon>Pseudomonadota</taxon>
        <taxon>Alphaproteobacteria</taxon>
        <taxon>Hyphomicrobiales</taxon>
        <taxon>Rhizobiaceae</taxon>
        <taxon>Rhizobium/Agrobacterium group</taxon>
        <taxon>Agrobacterium</taxon>
        <taxon>Agrobacterium tumefaciens complex</taxon>
    </lineage>
</organism>
<protein>
    <submittedName>
        <fullName evidence="2">NAD(P)-dependent oxidoreductase</fullName>
    </submittedName>
</protein>
<dbReference type="EMBL" id="CP039924">
    <property type="protein sequence ID" value="QCL97805.1"/>
    <property type="molecule type" value="Genomic_DNA"/>
</dbReference>